<organism evidence="2 3">
    <name type="scientific">Streptomyces kaempferi</name>
    <dbReference type="NCBI Taxonomy" id="333725"/>
    <lineage>
        <taxon>Bacteria</taxon>
        <taxon>Bacillati</taxon>
        <taxon>Actinomycetota</taxon>
        <taxon>Actinomycetes</taxon>
        <taxon>Kitasatosporales</taxon>
        <taxon>Streptomycetaceae</taxon>
        <taxon>Streptomyces</taxon>
    </lineage>
</organism>
<name>A0ABW3XBB7_9ACTN</name>
<comment type="caution">
    <text evidence="2">The sequence shown here is derived from an EMBL/GenBank/DDBJ whole genome shotgun (WGS) entry which is preliminary data.</text>
</comment>
<evidence type="ECO:0000313" key="3">
    <source>
        <dbReference type="Proteomes" id="UP001597058"/>
    </source>
</evidence>
<evidence type="ECO:0000313" key="2">
    <source>
        <dbReference type="EMBL" id="MFD1306687.1"/>
    </source>
</evidence>
<feature type="region of interest" description="Disordered" evidence="1">
    <location>
        <begin position="35"/>
        <end position="54"/>
    </location>
</feature>
<proteinExistence type="predicted"/>
<reference evidence="3" key="1">
    <citation type="journal article" date="2019" name="Int. J. Syst. Evol. Microbiol.">
        <title>The Global Catalogue of Microorganisms (GCM) 10K type strain sequencing project: providing services to taxonomists for standard genome sequencing and annotation.</title>
        <authorList>
            <consortium name="The Broad Institute Genomics Platform"/>
            <consortium name="The Broad Institute Genome Sequencing Center for Infectious Disease"/>
            <person name="Wu L."/>
            <person name="Ma J."/>
        </authorList>
    </citation>
    <scope>NUCLEOTIDE SEQUENCE [LARGE SCALE GENOMIC DNA]</scope>
    <source>
        <strain evidence="3">CGMCC 4.7020</strain>
    </source>
</reference>
<dbReference type="RefSeq" id="WP_381241063.1">
    <property type="nucleotide sequence ID" value="NZ_JBHSKH010000086.1"/>
</dbReference>
<evidence type="ECO:0000256" key="1">
    <source>
        <dbReference type="SAM" id="MobiDB-lite"/>
    </source>
</evidence>
<keyword evidence="3" id="KW-1185">Reference proteome</keyword>
<gene>
    <name evidence="2" type="ORF">ACFQ5X_12655</name>
</gene>
<protein>
    <submittedName>
        <fullName evidence="2">Uncharacterized protein</fullName>
    </submittedName>
</protein>
<accession>A0ABW3XBB7</accession>
<sequence>MTGITEREREVLTRLLSEPDARDRVQLVIIAHEEGPVSATDRRRAPERARASPP</sequence>
<dbReference type="EMBL" id="JBHTMM010000012">
    <property type="protein sequence ID" value="MFD1306687.1"/>
    <property type="molecule type" value="Genomic_DNA"/>
</dbReference>
<dbReference type="Proteomes" id="UP001597058">
    <property type="component" value="Unassembled WGS sequence"/>
</dbReference>